<dbReference type="GeneID" id="36605903"/>
<dbReference type="EMBL" id="KZ680208">
    <property type="protein sequence ID" value="PTB69251.1"/>
    <property type="molecule type" value="Genomic_DNA"/>
</dbReference>
<reference evidence="3" key="1">
    <citation type="submission" date="2016-07" db="EMBL/GenBank/DDBJ databases">
        <title>Multiple horizontal gene transfer events from other fungi enriched the ability of initially mycotrophic Trichoderma (Ascomycota) to feed on dead plant biomass.</title>
        <authorList>
            <consortium name="DOE Joint Genome Institute"/>
            <person name="Atanasova L."/>
            <person name="Chenthamara K."/>
            <person name="Zhang J."/>
            <person name="Grujic M."/>
            <person name="Henrissat B."/>
            <person name="Kuo A."/>
            <person name="Aerts A."/>
            <person name="Salamov A."/>
            <person name="Lipzen A."/>
            <person name="Labutti K."/>
            <person name="Barry K."/>
            <person name="Miao Y."/>
            <person name="Rahimi M.J."/>
            <person name="Shen Q."/>
            <person name="Grigoriev I.V."/>
            <person name="Kubicek C.P."/>
            <person name="Druzhinina I.S."/>
        </authorList>
    </citation>
    <scope>NUCLEOTIDE SEQUENCE [LARGE SCALE GENOMIC DNA]</scope>
    <source>
        <strain evidence="3">TUCIM 6016</strain>
    </source>
</reference>
<feature type="compositionally biased region" description="Basic and acidic residues" evidence="1">
    <location>
        <begin position="106"/>
        <end position="118"/>
    </location>
</feature>
<sequence>MYIHTIRTQHAPPFLQNSSAPSEMDQSQQEAYDLTDRQRPRMSAAAWFRGQASRGRLAVFALKHNEQETPPFPRLSNDSRPKEEPDGQSTATPGPRHATPASYWKSRREGTQDDERPDQASQKTASVASTPSAYDDDSLSPARLIPPKPLARKHEKNGGNPVWRKSIQYKIRCGNWRRSRPNVRLGSAADTSTEYLHQLASPQASSTAIDLNFWQPGQFDRGRGREYLPRRRCSYKERSMPYEVQCKVPERAGTSCDDGEQVPVPAELNLPEHPWIVLNPNCNFSRGAAGVV</sequence>
<feature type="compositionally biased region" description="Polar residues" evidence="1">
    <location>
        <begin position="119"/>
        <end position="132"/>
    </location>
</feature>
<gene>
    <name evidence="2" type="ORF">BBK36DRAFT_16665</name>
</gene>
<evidence type="ECO:0000313" key="2">
    <source>
        <dbReference type="EMBL" id="PTB69251.1"/>
    </source>
</evidence>
<name>A0A2T4BJ02_9HYPO</name>
<organism evidence="2 3">
    <name type="scientific">Trichoderma citrinoviride</name>
    <dbReference type="NCBI Taxonomy" id="58853"/>
    <lineage>
        <taxon>Eukaryota</taxon>
        <taxon>Fungi</taxon>
        <taxon>Dikarya</taxon>
        <taxon>Ascomycota</taxon>
        <taxon>Pezizomycotina</taxon>
        <taxon>Sordariomycetes</taxon>
        <taxon>Hypocreomycetidae</taxon>
        <taxon>Hypocreales</taxon>
        <taxon>Hypocreaceae</taxon>
        <taxon>Trichoderma</taxon>
    </lineage>
</organism>
<dbReference type="Proteomes" id="UP000241546">
    <property type="component" value="Unassembled WGS sequence"/>
</dbReference>
<proteinExistence type="predicted"/>
<dbReference type="RefSeq" id="XP_024752571.1">
    <property type="nucleotide sequence ID" value="XM_024897785.1"/>
</dbReference>
<evidence type="ECO:0000313" key="3">
    <source>
        <dbReference type="Proteomes" id="UP000241546"/>
    </source>
</evidence>
<protein>
    <submittedName>
        <fullName evidence="2">Uncharacterized protein</fullName>
    </submittedName>
</protein>
<keyword evidence="3" id="KW-1185">Reference proteome</keyword>
<accession>A0A2T4BJ02</accession>
<feature type="region of interest" description="Disordered" evidence="1">
    <location>
        <begin position="63"/>
        <end position="161"/>
    </location>
</feature>
<dbReference type="AlphaFoldDB" id="A0A2T4BJ02"/>
<evidence type="ECO:0000256" key="1">
    <source>
        <dbReference type="SAM" id="MobiDB-lite"/>
    </source>
</evidence>
<feature type="compositionally biased region" description="Polar residues" evidence="1">
    <location>
        <begin position="15"/>
        <end position="30"/>
    </location>
</feature>
<feature type="region of interest" description="Disordered" evidence="1">
    <location>
        <begin position="1"/>
        <end position="44"/>
    </location>
</feature>